<evidence type="ECO:0000313" key="1">
    <source>
        <dbReference type="EMBL" id="MFG3818017.1"/>
    </source>
</evidence>
<evidence type="ECO:0000313" key="2">
    <source>
        <dbReference type="Proteomes" id="UP001604335"/>
    </source>
</evidence>
<reference evidence="2" key="1">
    <citation type="journal article" date="2024" name="Algal Res.">
        <title>Biochemical, toxicological and genomic investigation of a high-biomass producing Limnothrix strain isolated from Italian shallow drinking water reservoir.</title>
        <authorList>
            <person name="Simonazzi M."/>
            <person name="Shishido T.K."/>
            <person name="Delbaje E."/>
            <person name="Wahlsten M."/>
            <person name="Fewer D.P."/>
            <person name="Sivonen K."/>
            <person name="Pezzolesi L."/>
            <person name="Pistocchi R."/>
        </authorList>
    </citation>
    <scope>NUCLEOTIDE SEQUENCE [LARGE SCALE GENOMIC DNA]</scope>
    <source>
        <strain evidence="2">LRLZ20PSL1</strain>
    </source>
</reference>
<dbReference type="Proteomes" id="UP001604335">
    <property type="component" value="Unassembled WGS sequence"/>
</dbReference>
<name>A0ABW7CA32_9CYAN</name>
<dbReference type="RefSeq" id="WP_190353596.1">
    <property type="nucleotide sequence ID" value="NZ_JAZAQF010000059.1"/>
</dbReference>
<protein>
    <submittedName>
        <fullName evidence="1">Uncharacterized protein</fullName>
    </submittedName>
</protein>
<comment type="caution">
    <text evidence="1">The sequence shown here is derived from an EMBL/GenBank/DDBJ whole genome shotgun (WGS) entry which is preliminary data.</text>
</comment>
<organism evidence="1 2">
    <name type="scientific">Limnothrix redekei LRLZ20PSL1</name>
    <dbReference type="NCBI Taxonomy" id="3112953"/>
    <lineage>
        <taxon>Bacteria</taxon>
        <taxon>Bacillati</taxon>
        <taxon>Cyanobacteriota</taxon>
        <taxon>Cyanophyceae</taxon>
        <taxon>Pseudanabaenales</taxon>
        <taxon>Pseudanabaenaceae</taxon>
        <taxon>Limnothrix</taxon>
    </lineage>
</organism>
<sequence length="136" mass="15302">MFGTFQQAQLRIELEASATLIGDSILRPSEWPHWIGPQRFSANLPDRLVTGTTYTSWLGPLEIQHHVQWANDRGLSLILAGAIDGHHEWHWGDGWLQSRVEGISILPLRLGHVTSLLRLKAYLSRQNSTVRSGMAT</sequence>
<dbReference type="EMBL" id="JAZAQF010000059">
    <property type="protein sequence ID" value="MFG3818017.1"/>
    <property type="molecule type" value="Genomic_DNA"/>
</dbReference>
<gene>
    <name evidence="1" type="ORF">VPK24_10250</name>
</gene>
<accession>A0ABW7CA32</accession>
<keyword evidence="2" id="KW-1185">Reference proteome</keyword>
<proteinExistence type="predicted"/>